<dbReference type="GO" id="GO:0006355">
    <property type="term" value="P:regulation of DNA-templated transcription"/>
    <property type="evidence" value="ECO:0007669"/>
    <property type="project" value="InterPro"/>
</dbReference>
<dbReference type="InterPro" id="IPR027417">
    <property type="entry name" value="P-loop_NTPase"/>
</dbReference>
<evidence type="ECO:0000313" key="17">
    <source>
        <dbReference type="EMBL" id="ANB11950.1"/>
    </source>
</evidence>
<evidence type="ECO:0000259" key="14">
    <source>
        <dbReference type="PROSITE" id="PS51194"/>
    </source>
</evidence>
<dbReference type="CDD" id="cd17996">
    <property type="entry name" value="DEXHc_SMARCA2_SMARCA4"/>
    <property type="match status" value="1"/>
</dbReference>
<dbReference type="PROSITE" id="PS51194">
    <property type="entry name" value="HELICASE_CTER"/>
    <property type="match status" value="1"/>
</dbReference>
<evidence type="ECO:0000259" key="13">
    <source>
        <dbReference type="PROSITE" id="PS51192"/>
    </source>
</evidence>
<protein>
    <submittedName>
        <fullName evidence="17">SWI/SNF catalytic subunit SNF2</fullName>
    </submittedName>
</protein>
<dbReference type="InterPro" id="IPR001650">
    <property type="entry name" value="Helicase_C-like"/>
</dbReference>
<feature type="compositionally biased region" description="Polar residues" evidence="11">
    <location>
        <begin position="1531"/>
        <end position="1546"/>
    </location>
</feature>
<dbReference type="SMART" id="SM00951">
    <property type="entry name" value="QLQ"/>
    <property type="match status" value="1"/>
</dbReference>
<dbReference type="GO" id="GO:0042393">
    <property type="term" value="F:histone binding"/>
    <property type="evidence" value="ECO:0007669"/>
    <property type="project" value="InterPro"/>
</dbReference>
<feature type="compositionally biased region" description="Low complexity" evidence="11">
    <location>
        <begin position="77"/>
        <end position="131"/>
    </location>
</feature>
<feature type="compositionally biased region" description="Polar residues" evidence="11">
    <location>
        <begin position="1207"/>
        <end position="1221"/>
    </location>
</feature>
<dbReference type="GeneID" id="30033608"/>
<dbReference type="SUPFAM" id="SSF47370">
    <property type="entry name" value="Bromodomain"/>
    <property type="match status" value="1"/>
</dbReference>
<dbReference type="InterPro" id="IPR029295">
    <property type="entry name" value="SnAC"/>
</dbReference>
<evidence type="ECO:0000256" key="2">
    <source>
        <dbReference type="ARBA" id="ARBA00022741"/>
    </source>
</evidence>
<evidence type="ECO:0000259" key="16">
    <source>
        <dbReference type="PROSITE" id="PS51666"/>
    </source>
</evidence>
<evidence type="ECO:0000256" key="6">
    <source>
        <dbReference type="ARBA" id="ARBA00023015"/>
    </source>
</evidence>
<dbReference type="Gene3D" id="3.40.50.10810">
    <property type="entry name" value="Tandem AAA-ATPase domain"/>
    <property type="match status" value="1"/>
</dbReference>
<dbReference type="SUPFAM" id="SSF52540">
    <property type="entry name" value="P-loop containing nucleoside triphosphate hydrolases"/>
    <property type="match status" value="2"/>
</dbReference>
<evidence type="ECO:0000259" key="15">
    <source>
        <dbReference type="PROSITE" id="PS51204"/>
    </source>
</evidence>
<gene>
    <name evidence="17" type="primary">SNF2</name>
    <name evidence="17" type="ORF">AWJ20_177</name>
</gene>
<evidence type="ECO:0000256" key="8">
    <source>
        <dbReference type="ARBA" id="ARBA00023163"/>
    </source>
</evidence>
<feature type="compositionally biased region" description="Gly residues" evidence="11">
    <location>
        <begin position="1"/>
        <end position="15"/>
    </location>
</feature>
<dbReference type="RefSeq" id="XP_018734427.1">
    <property type="nucleotide sequence ID" value="XM_018878674.1"/>
</dbReference>
<dbReference type="SMART" id="SM01314">
    <property type="entry name" value="SnAC"/>
    <property type="match status" value="1"/>
</dbReference>
<dbReference type="PROSITE" id="PS51192">
    <property type="entry name" value="HELICASE_ATP_BIND_1"/>
    <property type="match status" value="1"/>
</dbReference>
<dbReference type="InterPro" id="IPR000330">
    <property type="entry name" value="SNF2_N"/>
</dbReference>
<dbReference type="InterPro" id="IPR014001">
    <property type="entry name" value="Helicase_ATP-bd"/>
</dbReference>
<keyword evidence="6" id="KW-0805">Transcription regulation</keyword>
<dbReference type="PANTHER" id="PTHR10799">
    <property type="entry name" value="SNF2/RAD54 HELICASE FAMILY"/>
    <property type="match status" value="1"/>
</dbReference>
<sequence length="1589" mass="178523">MGSGPGAGLGQGQGPQGPMRQQPPMPSLGPDSPFNQEQMMLLRNQMIAYRALSKNAPIAQAMQAVQQALASNIRLQLPGQQPQQQQQQQTQQSQQPQQQQPQPQQQPQQQQQPQAQLQAQLGPGAAAQGSPNAAVLNHQRQPSVPVPDEFQNSPGRGFRKPAPSMSQRSFSRASSISSPVATPQTPASGAGTGPATGGTDPLLGVGGVSGQASAGLGNTPSPQPPMPVNLPPSVKLFGVSSYIDPRSPSYLAQSVSFEDYTARQQQLFIPTIMPVGLDVVDMKLERERRVQQAMHNRMAYLEEQESESSSGLSIDEKIELKSLRLANYNKALRGDILANVYYFNMVALDESNKGRYTRMKKLSLQEAIATEQFTYQQRVERQRRENQRKIDNIQSTVKHAVDVANSVTQKRSRLSRLQKSIVSFHAYTEKEEQKRLERTAKQRLQALRANDEEAYIKLLDQTKDTRITHLLRQTNTFLHSLTKAVESQQRENKGLATLNTELPDIQEGDEDSEVRDYYAVAHRIKEEITKQPSILVGGTLKEYQLKGLQWMVSLYNNSLNGILADEMGLGKTIQSISLITYLIEMKQLAGPFLVIVPLSTLTNWNLEFEKWAPSVKKVVYKGPPMARKAQQGIIRSGDFQVLLTTYEYIIKDRPILSRIKWAHMIIDEGHRMKNTQSKLSFTLTTYYSTRYRLILTGTPLQNNLPELWALLNFVLPKIFNSVKSFDEWFNTPFANTGGQDKMDLSEEETLLIIRRLHKVLRPFLLRRLKKDVEKDLPDKVEKVIKCKMSALQQKLYQQMIKYKLLILGDNVQGASASGLKGLNNQIMQLRKICNHPFVFEEVENLVNPNKETNDDLFRAAGKFELLDRILPKFKKTGHRVLIFFQMTQIMDIMEDYLRLRDMQYLRLDGSTKAEDRSDLLKKFNAPDSPYFAFLLSTRAGGLGLNLQTADTVIIYDTDWNPHQDLQAQDRAHRIGQTKEVRILRLITEDSVEEHILEKAHRKLEIDGKVIQAGKFDNKSTNEEQEAFLRSLLEAEEAKKGHKDDDDEEMDDEELNEVLARDDNEKEIFREIDRIRAADYGKSGARARLITEDELPDIYKQDVSHLVKPEPMENYGRGTRERKVLHYDDGLTEEQWLEAVDNDDDTIEDAIARKRQRINKRQQNKLRDREEDSADVSSPGTPLAGGDFAVSTPGTNGKRKRGRKARDTTASVSASATGNVGTPTAKDESPASAIILPVRKRAKGRPPKVKETLSPQARRQLTEQMEEIFNFVTTQVKDDDERNRIDLFLERPPKRIYPDYYLLIENPIACDIIRKRINDAYYQSLPQFREDFRLMFRNARTYNEEGSFVVQDANILENMVNTLYYKYIPEAEAIDKAEAERVLQEKLKKEETAKLMKSEVTQTTVSDATTVSGGNAGVTSTSVGESTSKVELMKLPLSSLANEQEPKQVFKASDSESDHDKAHLSPRLKETSSSSTSPLENGSIAGGAIKDSARISPGIHSGNSSDGGSAASQLGPGEDGDDENMDGGDNSLLVSGQQSAVDGSTVQGDEDEDDDALMHDHDGLELDPFGGDFNDYGNDFDNSNLLDRLN</sequence>
<dbReference type="FunFam" id="3.40.50.10810:FF:000008">
    <property type="entry name" value="Chromatin structure-remodeling complex subunit snf21"/>
    <property type="match status" value="1"/>
</dbReference>
<evidence type="ECO:0000256" key="11">
    <source>
        <dbReference type="SAM" id="MobiDB-lite"/>
    </source>
</evidence>
<dbReference type="SMART" id="SM00490">
    <property type="entry name" value="HELICc"/>
    <property type="match status" value="1"/>
</dbReference>
<feature type="domain" description="Bromo" evidence="12">
    <location>
        <begin position="1279"/>
        <end position="1349"/>
    </location>
</feature>
<dbReference type="GO" id="GO:0016787">
    <property type="term" value="F:hydrolase activity"/>
    <property type="evidence" value="ECO:0007669"/>
    <property type="project" value="UniProtKB-KW"/>
</dbReference>
<evidence type="ECO:0000256" key="9">
    <source>
        <dbReference type="ARBA" id="ARBA00023242"/>
    </source>
</evidence>
<feature type="region of interest" description="Disordered" evidence="11">
    <location>
        <begin position="1"/>
        <end position="38"/>
    </location>
</feature>
<evidence type="ECO:0000256" key="7">
    <source>
        <dbReference type="ARBA" id="ARBA00023117"/>
    </source>
</evidence>
<name>A0A167CPD8_9ASCO</name>
<dbReference type="SMART" id="SM00297">
    <property type="entry name" value="BROMO"/>
    <property type="match status" value="1"/>
</dbReference>
<keyword evidence="5" id="KW-0067">ATP-binding</keyword>
<dbReference type="Gene3D" id="1.20.920.10">
    <property type="entry name" value="Bromodomain-like"/>
    <property type="match status" value="1"/>
</dbReference>
<keyword evidence="4" id="KW-0347">Helicase</keyword>
<keyword evidence="9" id="KW-0539">Nucleus</keyword>
<dbReference type="PROSITE" id="PS51666">
    <property type="entry name" value="QLQ"/>
    <property type="match status" value="1"/>
</dbReference>
<dbReference type="InterPro" id="IPR036427">
    <property type="entry name" value="Bromodomain-like_sf"/>
</dbReference>
<feature type="compositionally biased region" description="Low complexity" evidence="11">
    <location>
        <begin position="1500"/>
        <end position="1515"/>
    </location>
</feature>
<evidence type="ECO:0000259" key="12">
    <source>
        <dbReference type="PROSITE" id="PS50014"/>
    </source>
</evidence>
<feature type="compositionally biased region" description="Low complexity" evidence="11">
    <location>
        <begin position="164"/>
        <end position="189"/>
    </location>
</feature>
<feature type="domain" description="HSA" evidence="15">
    <location>
        <begin position="377"/>
        <end position="449"/>
    </location>
</feature>
<dbReference type="InterPro" id="IPR038718">
    <property type="entry name" value="SNF2-like_sf"/>
</dbReference>
<dbReference type="SMART" id="SM00573">
    <property type="entry name" value="HSA"/>
    <property type="match status" value="1"/>
</dbReference>
<dbReference type="SMART" id="SM00487">
    <property type="entry name" value="DEXDc"/>
    <property type="match status" value="1"/>
</dbReference>
<feature type="compositionally biased region" description="Polar residues" evidence="11">
    <location>
        <begin position="1398"/>
        <end position="1412"/>
    </location>
</feature>
<dbReference type="KEGG" id="slb:AWJ20_177"/>
<dbReference type="GO" id="GO:0005634">
    <property type="term" value="C:nucleus"/>
    <property type="evidence" value="ECO:0007669"/>
    <property type="project" value="UniProtKB-SubCell"/>
</dbReference>
<evidence type="ECO:0000256" key="10">
    <source>
        <dbReference type="PROSITE-ProRule" id="PRU00035"/>
    </source>
</evidence>
<dbReference type="Gene3D" id="3.40.50.300">
    <property type="entry name" value="P-loop containing nucleotide triphosphate hydrolases"/>
    <property type="match status" value="1"/>
</dbReference>
<feature type="domain" description="QLQ" evidence="16">
    <location>
        <begin position="33"/>
        <end position="68"/>
    </location>
</feature>
<dbReference type="Proteomes" id="UP000189580">
    <property type="component" value="Chromosome a"/>
</dbReference>
<dbReference type="PROSITE" id="PS50014">
    <property type="entry name" value="BROMODOMAIN_2"/>
    <property type="match status" value="1"/>
</dbReference>
<dbReference type="CDD" id="cd18793">
    <property type="entry name" value="SF2_C_SNF"/>
    <property type="match status" value="1"/>
</dbReference>
<feature type="compositionally biased region" description="Polar residues" evidence="11">
    <location>
        <begin position="1470"/>
        <end position="1479"/>
    </location>
</feature>
<evidence type="ECO:0000256" key="1">
    <source>
        <dbReference type="ARBA" id="ARBA00004123"/>
    </source>
</evidence>
<reference evidence="17 18" key="1">
    <citation type="submission" date="2016-02" db="EMBL/GenBank/DDBJ databases">
        <title>Complete genome sequence and transcriptome regulation of the pentose utilising yeast Sugiyamaella lignohabitans.</title>
        <authorList>
            <person name="Bellasio M."/>
            <person name="Peymann A."/>
            <person name="Valli M."/>
            <person name="Sipitzky M."/>
            <person name="Graf A."/>
            <person name="Sauer M."/>
            <person name="Marx H."/>
            <person name="Mattanovich D."/>
        </authorList>
    </citation>
    <scope>NUCLEOTIDE SEQUENCE [LARGE SCALE GENOMIC DNA]</scope>
    <source>
        <strain evidence="17 18">CBS 10342</strain>
    </source>
</reference>
<feature type="compositionally biased region" description="Low complexity" evidence="11">
    <location>
        <begin position="1416"/>
        <end position="1429"/>
    </location>
</feature>
<evidence type="ECO:0000313" key="18">
    <source>
        <dbReference type="Proteomes" id="UP000189580"/>
    </source>
</evidence>
<keyword evidence="2" id="KW-0547">Nucleotide-binding</keyword>
<dbReference type="GO" id="GO:0140008">
    <property type="term" value="F:histone H4 reader activity"/>
    <property type="evidence" value="ECO:0007669"/>
    <property type="project" value="UniProtKB-ARBA"/>
</dbReference>
<dbReference type="Pfam" id="PF00271">
    <property type="entry name" value="Helicase_C"/>
    <property type="match status" value="1"/>
</dbReference>
<dbReference type="GO" id="GO:0006302">
    <property type="term" value="P:double-strand break repair"/>
    <property type="evidence" value="ECO:0007669"/>
    <property type="project" value="UniProtKB-ARBA"/>
</dbReference>
<evidence type="ECO:0000256" key="3">
    <source>
        <dbReference type="ARBA" id="ARBA00022801"/>
    </source>
</evidence>
<dbReference type="Pfam" id="PF00176">
    <property type="entry name" value="SNF2-rel_dom"/>
    <property type="match status" value="1"/>
</dbReference>
<dbReference type="PRINTS" id="PR00503">
    <property type="entry name" value="BROMODOMAIN"/>
</dbReference>
<dbReference type="PROSITE" id="PS51204">
    <property type="entry name" value="HSA"/>
    <property type="match status" value="1"/>
</dbReference>
<feature type="region of interest" description="Disordered" evidence="11">
    <location>
        <begin position="1157"/>
        <end position="1227"/>
    </location>
</feature>
<dbReference type="Pfam" id="PF14619">
    <property type="entry name" value="SnAC"/>
    <property type="match status" value="1"/>
</dbReference>
<feature type="compositionally biased region" description="Basic and acidic residues" evidence="11">
    <location>
        <begin position="1443"/>
        <end position="1469"/>
    </location>
</feature>
<keyword evidence="3" id="KW-0378">Hydrolase</keyword>
<feature type="compositionally biased region" description="Low complexity" evidence="11">
    <location>
        <begin position="1566"/>
        <end position="1581"/>
    </location>
</feature>
<dbReference type="Pfam" id="PF07529">
    <property type="entry name" value="HSA"/>
    <property type="match status" value="1"/>
</dbReference>
<evidence type="ECO:0000256" key="4">
    <source>
        <dbReference type="ARBA" id="ARBA00022806"/>
    </source>
</evidence>
<keyword evidence="18" id="KW-1185">Reference proteome</keyword>
<dbReference type="GO" id="GO:0004386">
    <property type="term" value="F:helicase activity"/>
    <property type="evidence" value="ECO:0007669"/>
    <property type="project" value="UniProtKB-KW"/>
</dbReference>
<feature type="region of interest" description="Disordered" evidence="11">
    <location>
        <begin position="1393"/>
        <end position="1589"/>
    </location>
</feature>
<dbReference type="InterPro" id="IPR049730">
    <property type="entry name" value="SNF2/RAD54-like_C"/>
</dbReference>
<dbReference type="InterPro" id="IPR014978">
    <property type="entry name" value="Gln-Leu-Gln_QLQ"/>
</dbReference>
<comment type="subcellular location">
    <subcellularLocation>
        <location evidence="1">Nucleus</location>
    </subcellularLocation>
</comment>
<dbReference type="GO" id="GO:0006366">
    <property type="term" value="P:transcription by RNA polymerase II"/>
    <property type="evidence" value="ECO:0007669"/>
    <property type="project" value="UniProtKB-ARBA"/>
</dbReference>
<dbReference type="GO" id="GO:0006338">
    <property type="term" value="P:chromatin remodeling"/>
    <property type="evidence" value="ECO:0007669"/>
    <property type="project" value="UniProtKB-ARBA"/>
</dbReference>
<dbReference type="InterPro" id="IPR001487">
    <property type="entry name" value="Bromodomain"/>
</dbReference>
<dbReference type="InterPro" id="IPR014012">
    <property type="entry name" value="HSA_dom"/>
</dbReference>
<feature type="domain" description="Helicase ATP-binding" evidence="13">
    <location>
        <begin position="552"/>
        <end position="717"/>
    </location>
</feature>
<feature type="region of interest" description="Disordered" evidence="11">
    <location>
        <begin position="77"/>
        <end position="227"/>
    </location>
</feature>
<feature type="domain" description="Helicase C-terminal" evidence="14">
    <location>
        <begin position="865"/>
        <end position="1026"/>
    </location>
</feature>
<accession>A0A167CPD8</accession>
<proteinExistence type="predicted"/>
<evidence type="ECO:0000256" key="5">
    <source>
        <dbReference type="ARBA" id="ARBA00022840"/>
    </source>
</evidence>
<dbReference type="Gene3D" id="1.20.5.170">
    <property type="match status" value="1"/>
</dbReference>
<keyword evidence="8" id="KW-0804">Transcription</keyword>
<dbReference type="OrthoDB" id="5857104at2759"/>
<dbReference type="EMBL" id="CP014501">
    <property type="protein sequence ID" value="ANB11950.1"/>
    <property type="molecule type" value="Genomic_DNA"/>
</dbReference>
<dbReference type="Pfam" id="PF00439">
    <property type="entry name" value="Bromodomain"/>
    <property type="match status" value="1"/>
</dbReference>
<organism evidence="17 18">
    <name type="scientific">Sugiyamaella lignohabitans</name>
    <dbReference type="NCBI Taxonomy" id="796027"/>
    <lineage>
        <taxon>Eukaryota</taxon>
        <taxon>Fungi</taxon>
        <taxon>Dikarya</taxon>
        <taxon>Ascomycota</taxon>
        <taxon>Saccharomycotina</taxon>
        <taxon>Dipodascomycetes</taxon>
        <taxon>Dipodascales</taxon>
        <taxon>Trichomonascaceae</taxon>
        <taxon>Sugiyamaella</taxon>
    </lineage>
</organism>
<dbReference type="GO" id="GO:0005524">
    <property type="term" value="F:ATP binding"/>
    <property type="evidence" value="ECO:0007669"/>
    <property type="project" value="UniProtKB-KW"/>
</dbReference>
<keyword evidence="7 10" id="KW-0103">Bromodomain</keyword>
<dbReference type="FunFam" id="3.40.50.300:FF:000843">
    <property type="entry name" value="Chromatin structure-remodeling complex subunit snf21"/>
    <property type="match status" value="1"/>
</dbReference>